<feature type="region of interest" description="Disordered" evidence="1">
    <location>
        <begin position="350"/>
        <end position="381"/>
    </location>
</feature>
<dbReference type="EMBL" id="NNAY01004535">
    <property type="protein sequence ID" value="OXU17749.1"/>
    <property type="molecule type" value="Genomic_DNA"/>
</dbReference>
<evidence type="ECO:0000256" key="1">
    <source>
        <dbReference type="SAM" id="MobiDB-lite"/>
    </source>
</evidence>
<comment type="caution">
    <text evidence="2">The sequence shown here is derived from an EMBL/GenBank/DDBJ whole genome shotgun (WGS) entry which is preliminary data.</text>
</comment>
<sequence length="654" mass="75860">MVGDNLGSHQIGGFTQKFSSPKEFCRYCNLTMEEFLKDPFHTKVLRTKKSYKKDAADAMGSNSIVYGVKFNSILNQLKYFHVIFGLPPCVAHDVFEGELLILLVAIYDFIKDFDNNVWNMILKLRQISIFNVFPTLRPKHHYVMHYPELIQMFGPLKHLSIENNFYSSTDIKSAFEYTPENCDSEIVKAIDKYFKDKSVVVKYICLKITHRKINYSNDMKICTHLNEYGNLMVCNIHAIIIDNIFNIDKIIYFPELGIYERANYQTRNNLTNDLLLFPLTSLFCPHPLLESKIKSVPTILSQASRFFKINSAKIVTESDGFPIQNKDTIQCLSDQVFMILEDNDVWTASEKGNENNQNVTNQQEEAASPCKMPQQSDSCEANDSGNIVPNFDFDLIQNLKSGIRTKRIQKYVLNGIIDELRIINHHIPDSVLKSVADTLIAIYPKTFTDLWKDGKRQGDGTVTVISKMRNRNNYLNRPHMDSNNLSRVLQLPFKKTNIRVGCPKWQPEHYNADVTNEIAENHRQYLFHYKEYDEADDEILRQCTDALADSFPLQRLFLNKIENSPCVAEIQETWPCLFNQLYTTLHFSLLTNYNYNDLIKEMKEDIPILLQYGHFKQLVDMDELQTDNQKNLAVITVTFQHFNEKFQSLFLTSS</sequence>
<evidence type="ECO:0000313" key="3">
    <source>
        <dbReference type="Proteomes" id="UP000215335"/>
    </source>
</evidence>
<dbReference type="Gene3D" id="3.10.20.10">
    <property type="match status" value="1"/>
</dbReference>
<gene>
    <name evidence="2" type="ORF">TSAR_005126</name>
</gene>
<accession>A0A232EHA1</accession>
<keyword evidence="3" id="KW-1185">Reference proteome</keyword>
<protein>
    <submittedName>
        <fullName evidence="2">Uncharacterized protein</fullName>
    </submittedName>
</protein>
<evidence type="ECO:0000313" key="2">
    <source>
        <dbReference type="EMBL" id="OXU17749.1"/>
    </source>
</evidence>
<name>A0A232EHA1_9HYME</name>
<proteinExistence type="predicted"/>
<dbReference type="PANTHER" id="PTHR31025:SF22">
    <property type="entry name" value="IP13529P"/>
    <property type="match status" value="1"/>
</dbReference>
<dbReference type="AlphaFoldDB" id="A0A232EHA1"/>
<dbReference type="STRING" id="543379.A0A232EHA1"/>
<organism evidence="2 3">
    <name type="scientific">Trichomalopsis sarcophagae</name>
    <dbReference type="NCBI Taxonomy" id="543379"/>
    <lineage>
        <taxon>Eukaryota</taxon>
        <taxon>Metazoa</taxon>
        <taxon>Ecdysozoa</taxon>
        <taxon>Arthropoda</taxon>
        <taxon>Hexapoda</taxon>
        <taxon>Insecta</taxon>
        <taxon>Pterygota</taxon>
        <taxon>Neoptera</taxon>
        <taxon>Endopterygota</taxon>
        <taxon>Hymenoptera</taxon>
        <taxon>Apocrita</taxon>
        <taxon>Proctotrupomorpha</taxon>
        <taxon>Chalcidoidea</taxon>
        <taxon>Pteromalidae</taxon>
        <taxon>Pteromalinae</taxon>
        <taxon>Trichomalopsis</taxon>
    </lineage>
</organism>
<dbReference type="OrthoDB" id="7548759at2759"/>
<reference evidence="2 3" key="1">
    <citation type="journal article" date="2017" name="Curr. Biol.">
        <title>The Evolution of Venom by Co-option of Single-Copy Genes.</title>
        <authorList>
            <person name="Martinson E.O."/>
            <person name="Mrinalini"/>
            <person name="Kelkar Y.D."/>
            <person name="Chang C.H."/>
            <person name="Werren J.H."/>
        </authorList>
    </citation>
    <scope>NUCLEOTIDE SEQUENCE [LARGE SCALE GENOMIC DNA]</scope>
    <source>
        <strain evidence="2 3">Alberta</strain>
        <tissue evidence="2">Whole body</tissue>
    </source>
</reference>
<dbReference type="PANTHER" id="PTHR31025">
    <property type="entry name" value="SI:CH211-196P9.1-RELATED"/>
    <property type="match status" value="1"/>
</dbReference>
<feature type="compositionally biased region" description="Low complexity" evidence="1">
    <location>
        <begin position="354"/>
        <end position="365"/>
    </location>
</feature>
<feature type="non-terminal residue" evidence="2">
    <location>
        <position position="654"/>
    </location>
</feature>
<dbReference type="Proteomes" id="UP000215335">
    <property type="component" value="Unassembled WGS sequence"/>
</dbReference>